<reference evidence="4" key="1">
    <citation type="journal article" date="2019" name="Int. J. Syst. Evol. Microbiol.">
        <title>Halobacteriovorax valvorus sp. nov., a novel prokaryotic predator isolated from coastal seawater of China.</title>
        <authorList>
            <person name="Chen M.-X."/>
        </authorList>
    </citation>
    <scope>NUCLEOTIDE SEQUENCE [LARGE SCALE GENOMIC DNA]</scope>
    <source>
        <strain evidence="4">BL9</strain>
    </source>
</reference>
<evidence type="ECO:0000313" key="4">
    <source>
        <dbReference type="Proteomes" id="UP000443582"/>
    </source>
</evidence>
<accession>A0ABY0IEQ1</accession>
<feature type="compositionally biased region" description="Basic and acidic residues" evidence="1">
    <location>
        <begin position="503"/>
        <end position="536"/>
    </location>
</feature>
<sequence length="722" mass="80007">MMKILITFLMILVSQLATAECRQGIVSIFTGGDSFADIAERMGTGFHSKVGKTCVESIGSDVNIDSYCECVSANDKADYSQSRKIFRQRNGKHLKGSIFMMARNLVKAVDQDLELNCKLHKTLNSHCSEQMINEMFPEYVGKDFASELGIDFHEIFSSSVDNTNNTISKFRTNSCQSLIKNDVESLSMEQSDLDNFCVDFNQKVKSFCSGESITSTEKDDFEFELPFLENVDSYNYYCKIKDRPKRQDLSLNIFSTLSAAYKNNNEEANPRCEKICKDKAPYSIHGCNVDKEKALSEFVKEGCTSKENQNLPNCLFLKEAIGNQLIKDIKSGSMSEEDISYLEEYLHKDDFDDIKSMVGHAKNETASLNKGSLVSQFFESKDGESFDIGGTDNENIAQEAVENKGNSVAQGDSKIISSNDSNINNVVTNAPAQQTQQGPVQQSNLNTNNGRLTMGSRGRGRRKVSARTKQMVETIKTLREAGSSLKDAIAAQDRRMKKEREELARANRENYQRYDAETLEPIRRSPSSDDRRRSNDRQIANVGSPTSGSGGSNGMSSGAGGSGGTGNSTFLPPEKKATVVDITGRSAPELDLNNLQSSGATLPASITNHPDASEISKMFNGLEYKKDSGRGPASKDDEIKKIKVDWSAKSIDLGSLLINAKDIKPGEEFILYKGDMDQYVRLVPSYTFRRGKKVFIGYRIDNRSSENADLASSIFAKKFLIL</sequence>
<evidence type="ECO:0000256" key="1">
    <source>
        <dbReference type="SAM" id="MobiDB-lite"/>
    </source>
</evidence>
<gene>
    <name evidence="3" type="ORF">DAY19_13555</name>
</gene>
<keyword evidence="2" id="KW-0732">Signal</keyword>
<evidence type="ECO:0000313" key="3">
    <source>
        <dbReference type="EMBL" id="RZF21004.1"/>
    </source>
</evidence>
<keyword evidence="4" id="KW-1185">Reference proteome</keyword>
<dbReference type="Proteomes" id="UP000443582">
    <property type="component" value="Unassembled WGS sequence"/>
</dbReference>
<feature type="compositionally biased region" description="Low complexity" evidence="1">
    <location>
        <begin position="433"/>
        <end position="442"/>
    </location>
</feature>
<organism evidence="3 4">
    <name type="scientific">Halobacteriovorax vibrionivorans</name>
    <dbReference type="NCBI Taxonomy" id="2152716"/>
    <lineage>
        <taxon>Bacteria</taxon>
        <taxon>Pseudomonadati</taxon>
        <taxon>Bdellovibrionota</taxon>
        <taxon>Bacteriovoracia</taxon>
        <taxon>Bacteriovoracales</taxon>
        <taxon>Halobacteriovoraceae</taxon>
        <taxon>Halobacteriovorax</taxon>
    </lineage>
</organism>
<protein>
    <submittedName>
        <fullName evidence="3">Uncharacterized protein</fullName>
    </submittedName>
</protein>
<feature type="compositionally biased region" description="Gly residues" evidence="1">
    <location>
        <begin position="548"/>
        <end position="566"/>
    </location>
</feature>
<dbReference type="RefSeq" id="WP_133296977.1">
    <property type="nucleotide sequence ID" value="NZ_QDKL01000003.1"/>
</dbReference>
<proteinExistence type="predicted"/>
<evidence type="ECO:0000256" key="2">
    <source>
        <dbReference type="SAM" id="SignalP"/>
    </source>
</evidence>
<comment type="caution">
    <text evidence="3">The sequence shown here is derived from an EMBL/GenBank/DDBJ whole genome shotgun (WGS) entry which is preliminary data.</text>
</comment>
<dbReference type="EMBL" id="QDKL01000003">
    <property type="protein sequence ID" value="RZF21004.1"/>
    <property type="molecule type" value="Genomic_DNA"/>
</dbReference>
<name>A0ABY0IEQ1_9BACT</name>
<feature type="region of interest" description="Disordered" evidence="1">
    <location>
        <begin position="503"/>
        <end position="573"/>
    </location>
</feature>
<feature type="signal peptide" evidence="2">
    <location>
        <begin position="1"/>
        <end position="19"/>
    </location>
</feature>
<feature type="region of interest" description="Disordered" evidence="1">
    <location>
        <begin position="433"/>
        <end position="468"/>
    </location>
</feature>
<feature type="chain" id="PRO_5046366942" evidence="2">
    <location>
        <begin position="20"/>
        <end position="722"/>
    </location>
</feature>